<dbReference type="GeneID" id="24907552"/>
<keyword evidence="1 5" id="KW-0489">Methyltransferase</keyword>
<feature type="domain" description="Methyltransferase" evidence="4">
    <location>
        <begin position="58"/>
        <end position="179"/>
    </location>
</feature>
<dbReference type="GO" id="GO:0008168">
    <property type="term" value="F:methyltransferase activity"/>
    <property type="evidence" value="ECO:0007669"/>
    <property type="project" value="UniProtKB-KW"/>
</dbReference>
<accession>W0I3L4</accession>
<name>W0I3L4_9EURY</name>
<evidence type="ECO:0000259" key="4">
    <source>
        <dbReference type="Pfam" id="PF13847"/>
    </source>
</evidence>
<keyword evidence="3" id="KW-0949">S-adenosyl-L-methionine</keyword>
<organism evidence="5 6">
    <name type="scientific">Thermococcus paralvinellae</name>
    <dbReference type="NCBI Taxonomy" id="582419"/>
    <lineage>
        <taxon>Archaea</taxon>
        <taxon>Methanobacteriati</taxon>
        <taxon>Methanobacteriota</taxon>
        <taxon>Thermococci</taxon>
        <taxon>Thermococcales</taxon>
        <taxon>Thermococcaceae</taxon>
        <taxon>Thermococcus</taxon>
    </lineage>
</organism>
<dbReference type="STRING" id="582419.TES1_1286"/>
<reference evidence="5 6" key="1">
    <citation type="journal article" date="2014" name="Int. J. Syst. Evol. Microbiol.">
        <title>Thermococcus paralvinellae sp. nov. and Thermococcus cleftensis sp. nov. of hyperthermophilic heterotrophs from deep-sea hydrothermal vents.</title>
        <authorList>
            <person name="Hensley S.A."/>
            <person name="Jung J.H."/>
            <person name="Park C.S."/>
            <person name="Holden J.F."/>
        </authorList>
    </citation>
    <scope>NUCLEOTIDE SEQUENCE [LARGE SCALE GENOMIC DNA]</scope>
    <source>
        <strain evidence="5 6">ES1</strain>
    </source>
</reference>
<evidence type="ECO:0000256" key="3">
    <source>
        <dbReference type="ARBA" id="ARBA00022691"/>
    </source>
</evidence>
<proteinExistence type="predicted"/>
<dbReference type="AlphaFoldDB" id="W0I3L4"/>
<protein>
    <submittedName>
        <fullName evidence="5">Putative SAM-dependent methyltransferase</fullName>
    </submittedName>
</protein>
<dbReference type="KEGG" id="ths:TES1_1286"/>
<sequence length="208" mass="24308">MDFLKLYYEEAFKVFYEAGGSEEELYWLVSSMLVRYPAYRDELKVRRKLMDWIIQETEGRVLDVGCGLGILTFRMALKDEVEKVMGIDKSQELVDFCNRLRDRITRKAEFLYGDFLEVKLGEGEEFDFIVFLYTLHDYEPKPFLEKALEVLSQDGKIIIGDFDIDGLREKIRTFAQKNELKIAKDITVGKTKTHGDFYEAFLMVIEGG</sequence>
<dbReference type="SUPFAM" id="SSF53335">
    <property type="entry name" value="S-adenosyl-L-methionine-dependent methyltransferases"/>
    <property type="match status" value="1"/>
</dbReference>
<dbReference type="OrthoDB" id="11691at2157"/>
<evidence type="ECO:0000256" key="2">
    <source>
        <dbReference type="ARBA" id="ARBA00022679"/>
    </source>
</evidence>
<keyword evidence="6" id="KW-1185">Reference proteome</keyword>
<dbReference type="Proteomes" id="UP000019027">
    <property type="component" value="Chromosome"/>
</dbReference>
<dbReference type="InterPro" id="IPR025714">
    <property type="entry name" value="Methyltranfer_dom"/>
</dbReference>
<dbReference type="Pfam" id="PF13847">
    <property type="entry name" value="Methyltransf_31"/>
    <property type="match status" value="1"/>
</dbReference>
<dbReference type="HOGENOM" id="CLU_1346460_0_0_2"/>
<dbReference type="Gene3D" id="3.40.50.150">
    <property type="entry name" value="Vaccinia Virus protein VP39"/>
    <property type="match status" value="1"/>
</dbReference>
<dbReference type="CDD" id="cd02440">
    <property type="entry name" value="AdoMet_MTases"/>
    <property type="match status" value="1"/>
</dbReference>
<dbReference type="RefSeq" id="WP_042681324.1">
    <property type="nucleotide sequence ID" value="NZ_CP006965.1"/>
</dbReference>
<dbReference type="InterPro" id="IPR029063">
    <property type="entry name" value="SAM-dependent_MTases_sf"/>
</dbReference>
<gene>
    <name evidence="5" type="ORF">TES1_1286</name>
</gene>
<dbReference type="EMBL" id="CP006965">
    <property type="protein sequence ID" value="AHF80666.1"/>
    <property type="molecule type" value="Genomic_DNA"/>
</dbReference>
<evidence type="ECO:0000313" key="5">
    <source>
        <dbReference type="EMBL" id="AHF80666.1"/>
    </source>
</evidence>
<evidence type="ECO:0000313" key="6">
    <source>
        <dbReference type="Proteomes" id="UP000019027"/>
    </source>
</evidence>
<dbReference type="PANTHER" id="PTHR43464">
    <property type="entry name" value="METHYLTRANSFERASE"/>
    <property type="match status" value="1"/>
</dbReference>
<dbReference type="PANTHER" id="PTHR43464:SF19">
    <property type="entry name" value="UBIQUINONE BIOSYNTHESIS O-METHYLTRANSFERASE, MITOCHONDRIAL"/>
    <property type="match status" value="1"/>
</dbReference>
<dbReference type="GO" id="GO:0032259">
    <property type="term" value="P:methylation"/>
    <property type="evidence" value="ECO:0007669"/>
    <property type="project" value="UniProtKB-KW"/>
</dbReference>
<evidence type="ECO:0000256" key="1">
    <source>
        <dbReference type="ARBA" id="ARBA00022603"/>
    </source>
</evidence>
<keyword evidence="2 5" id="KW-0808">Transferase</keyword>